<organism evidence="3 4">
    <name type="scientific">Ascochyta lentis</name>
    <dbReference type="NCBI Taxonomy" id="205686"/>
    <lineage>
        <taxon>Eukaryota</taxon>
        <taxon>Fungi</taxon>
        <taxon>Dikarya</taxon>
        <taxon>Ascomycota</taxon>
        <taxon>Pezizomycotina</taxon>
        <taxon>Dothideomycetes</taxon>
        <taxon>Pleosporomycetidae</taxon>
        <taxon>Pleosporales</taxon>
        <taxon>Pleosporineae</taxon>
        <taxon>Didymellaceae</taxon>
        <taxon>Ascochyta</taxon>
    </lineage>
</organism>
<feature type="compositionally biased region" description="Basic and acidic residues" evidence="1">
    <location>
        <begin position="13"/>
        <end position="27"/>
    </location>
</feature>
<keyword evidence="2" id="KW-0812">Transmembrane</keyword>
<keyword evidence="2" id="KW-0472">Membrane</keyword>
<dbReference type="PANTHER" id="PTHR35394">
    <property type="entry name" value="DUF3176 DOMAIN-CONTAINING PROTEIN"/>
    <property type="match status" value="1"/>
</dbReference>
<reference evidence="3" key="2">
    <citation type="submission" date="2020-09" db="EMBL/GenBank/DDBJ databases">
        <title>Reference genome assembly for Australian Ascochyta lentis isolate Al4.</title>
        <authorList>
            <person name="Lee R.C."/>
            <person name="Farfan-Caceres L.M."/>
            <person name="Debler J.W."/>
            <person name="Williams A.H."/>
            <person name="Henares B.M."/>
        </authorList>
    </citation>
    <scope>NUCLEOTIDE SEQUENCE</scope>
    <source>
        <strain evidence="3">Al4</strain>
    </source>
</reference>
<dbReference type="AlphaFoldDB" id="A0A8H7JE08"/>
<name>A0A8H7JE08_9PLEO</name>
<evidence type="ECO:0000256" key="2">
    <source>
        <dbReference type="SAM" id="Phobius"/>
    </source>
</evidence>
<keyword evidence="4" id="KW-1185">Reference proteome</keyword>
<reference evidence="3" key="1">
    <citation type="submission" date="2018-12" db="EMBL/GenBank/DDBJ databases">
        <authorList>
            <person name="Syme R.A."/>
            <person name="Farfan-Caceres L."/>
            <person name="Lichtenzveig J."/>
        </authorList>
    </citation>
    <scope>NUCLEOTIDE SEQUENCE</scope>
    <source>
        <strain evidence="3">Al4</strain>
    </source>
</reference>
<accession>A0A8H7JE08</accession>
<sequence length="719" mass="79489">MSYAALPPSPRLEQNHDDQNIADRETRYSSGLSPLDRPSRHSFLGSSTERASIDSEGHSVSTQRDTDPIVPAIHPGSHLLQDADDHRPHYDPSNATAAVFPTSTSAGSGLHATGTQASLEMQDLDQSNELKLTRPRTSLGQLMQTWRWEIFTWVLGTVGYLSNLILVCISDGMLQKNWHSRIQITAFVAALAQVSQSALLVPTASSIAQLKWKWVLTASRPAQDIDRFDLASRGPDGSMRLLWYFALKQNLASLGALATILLLAFPTFVQQAVQIGTTNFQNTGAEFASLPRATQYLSDGDLGGSNNAFFDQARLDTWFRSDYMDVYLKSAVEAGLLAADVTPDDVASHCGTEACSWEPYHTLAICSGVEDADHMLSFEDGAVPRVPLGGDDIPQGRKKIQPESTFRAESKFFAADRYEGSTDANYTKLVRSRPTPNNTETNLPDLAHVYLTYFDPCLGTNNIAGRKDRKGWKAHKATFNLCIQTHNTSYNASGMHTTILSNNEKINWSNETVVEYDGSTVPYMWKNYCAQLPNSTERFCLADRVMVLLGGQLALTLNTTAYWGGPGDHYYVYSLWAPNLGSDVLGRDPGVCSTDESRGIKGYEHRISNIATSLTNAFRTANSSTAVTGTAYTTEPTIEVNYMWLIFPNVLYLVISGFFLATLIQTRDLPSWKSSALALLWCKEPGDNHLLTPNQMKTRVKQARVQLLYGRDTWQLAET</sequence>
<dbReference type="EMBL" id="RZGK01000002">
    <property type="protein sequence ID" value="KAF9701480.1"/>
    <property type="molecule type" value="Genomic_DNA"/>
</dbReference>
<comment type="caution">
    <text evidence="3">The sequence shown here is derived from an EMBL/GenBank/DDBJ whole genome shotgun (WGS) entry which is preliminary data.</text>
</comment>
<dbReference type="OrthoDB" id="5242705at2759"/>
<dbReference type="Pfam" id="PF11374">
    <property type="entry name" value="DUF3176"/>
    <property type="match status" value="1"/>
</dbReference>
<feature type="region of interest" description="Disordered" evidence="1">
    <location>
        <begin position="1"/>
        <end position="99"/>
    </location>
</feature>
<feature type="transmembrane region" description="Helical" evidence="2">
    <location>
        <begin position="642"/>
        <end position="664"/>
    </location>
</feature>
<dbReference type="InterPro" id="IPR021514">
    <property type="entry name" value="DUF3176"/>
</dbReference>
<evidence type="ECO:0000256" key="1">
    <source>
        <dbReference type="SAM" id="MobiDB-lite"/>
    </source>
</evidence>
<evidence type="ECO:0000313" key="4">
    <source>
        <dbReference type="Proteomes" id="UP000651452"/>
    </source>
</evidence>
<dbReference type="Proteomes" id="UP000651452">
    <property type="component" value="Unassembled WGS sequence"/>
</dbReference>
<dbReference type="PANTHER" id="PTHR35394:SF5">
    <property type="entry name" value="DUF3176 DOMAIN-CONTAINING PROTEIN"/>
    <property type="match status" value="1"/>
</dbReference>
<protein>
    <submittedName>
        <fullName evidence="3">Uncharacterized protein</fullName>
    </submittedName>
</protein>
<proteinExistence type="predicted"/>
<gene>
    <name evidence="3" type="ORF">EKO04_000139</name>
</gene>
<keyword evidence="2" id="KW-1133">Transmembrane helix</keyword>
<evidence type="ECO:0000313" key="3">
    <source>
        <dbReference type="EMBL" id="KAF9701480.1"/>
    </source>
</evidence>
<feature type="compositionally biased region" description="Basic and acidic residues" evidence="1">
    <location>
        <begin position="81"/>
        <end position="90"/>
    </location>
</feature>